<proteinExistence type="inferred from homology"/>
<dbReference type="OrthoDB" id="1663137at2759"/>
<comment type="caution">
    <text evidence="6">The sequence shown here is derived from an EMBL/GenBank/DDBJ whole genome shotgun (WGS) entry which is preliminary data.</text>
</comment>
<evidence type="ECO:0000256" key="2">
    <source>
        <dbReference type="ARBA" id="ARBA00022630"/>
    </source>
</evidence>
<keyword evidence="7" id="KW-1185">Reference proteome</keyword>
<reference evidence="6 7" key="1">
    <citation type="journal article" date="2018" name="Evol. Lett.">
        <title>Horizontal gene cluster transfer increased hallucinogenic mushroom diversity.</title>
        <authorList>
            <person name="Reynolds H.T."/>
            <person name="Vijayakumar V."/>
            <person name="Gluck-Thaler E."/>
            <person name="Korotkin H.B."/>
            <person name="Matheny P.B."/>
            <person name="Slot J.C."/>
        </authorList>
    </citation>
    <scope>NUCLEOTIDE SEQUENCE [LARGE SCALE GENOMIC DNA]</scope>
    <source>
        <strain evidence="6 7">2629</strain>
    </source>
</reference>
<keyword evidence="4" id="KW-0560">Oxidoreductase</keyword>
<feature type="domain" description="NADH:flavin oxidoreductase/NADH oxidase N-terminal" evidence="5">
    <location>
        <begin position="11"/>
        <end position="402"/>
    </location>
</feature>
<dbReference type="GO" id="GO:0010181">
    <property type="term" value="F:FMN binding"/>
    <property type="evidence" value="ECO:0007669"/>
    <property type="project" value="InterPro"/>
</dbReference>
<keyword evidence="3" id="KW-0288">FMN</keyword>
<dbReference type="Pfam" id="PF00724">
    <property type="entry name" value="Oxidored_FMN"/>
    <property type="match status" value="1"/>
</dbReference>
<evidence type="ECO:0000313" key="7">
    <source>
        <dbReference type="Proteomes" id="UP000284842"/>
    </source>
</evidence>
<evidence type="ECO:0000259" key="5">
    <source>
        <dbReference type="Pfam" id="PF00724"/>
    </source>
</evidence>
<dbReference type="InterPro" id="IPR051799">
    <property type="entry name" value="NADH_flavin_oxidoreductase"/>
</dbReference>
<dbReference type="GO" id="GO:0016491">
    <property type="term" value="F:oxidoreductase activity"/>
    <property type="evidence" value="ECO:0007669"/>
    <property type="project" value="UniProtKB-KW"/>
</dbReference>
<dbReference type="AlphaFoldDB" id="A0A409WA52"/>
<evidence type="ECO:0000256" key="4">
    <source>
        <dbReference type="ARBA" id="ARBA00023002"/>
    </source>
</evidence>
<dbReference type="Proteomes" id="UP000284842">
    <property type="component" value="Unassembled WGS sequence"/>
</dbReference>
<evidence type="ECO:0000256" key="1">
    <source>
        <dbReference type="ARBA" id="ARBA00005979"/>
    </source>
</evidence>
<dbReference type="PANTHER" id="PTHR43656">
    <property type="entry name" value="BINDING OXIDOREDUCTASE, PUTATIVE (AFU_ORTHOLOGUE AFUA_2G08260)-RELATED"/>
    <property type="match status" value="1"/>
</dbReference>
<dbReference type="EMBL" id="NHTK01005678">
    <property type="protein sequence ID" value="PPQ75371.1"/>
    <property type="molecule type" value="Genomic_DNA"/>
</dbReference>
<dbReference type="InterPro" id="IPR001155">
    <property type="entry name" value="OxRdtase_FMN_N"/>
</dbReference>
<sequence length="487" mass="53670">MDTNVGQSTPFSPIRAWPSGRTIHNRLVKVALYEHLASFLGGPPNERHINLYAEWGKNNWGIIISGNVQVSSDHLTLGRDLVIPQLFNRETLLPFRQLANVMHGLPPDASRSEGDGPLRNQTIALLQLNHAGRQSSNFIGGRLPFKPPLAPSAIRVGSNVNKGLITSLVHKVAFQVPRAMTLEDIHEVISKFTRGAEFACRAGFDGIQLHVAHGYLLSQFLSPKSNHRTELDGFPLDDALELVRLIITFIRDKLPRRFVVSIKLNAADYAPDCKNQESLTHNEQRALEHLLEIARWGMVDIIEISGGDYERPDFMSTAKSAPSRGSRQALFSRFSSQAHQSLQKLQETTGKPVPLLLLTGGLRTSGLVSAVLEDSAADLVGIGRGSVTSPNLPLLLESRLKDRAKWNDAPFNPEPALPNPSILEHGPARWFWDFLPRISLLGAGVEMAWYNVAMKGIAEASAKGTLDDYQPDYGLGGLSVIMKMWFG</sequence>
<gene>
    <name evidence="6" type="ORF">CVT24_013154</name>
</gene>
<organism evidence="6 7">
    <name type="scientific">Panaeolus cyanescens</name>
    <dbReference type="NCBI Taxonomy" id="181874"/>
    <lineage>
        <taxon>Eukaryota</taxon>
        <taxon>Fungi</taxon>
        <taxon>Dikarya</taxon>
        <taxon>Basidiomycota</taxon>
        <taxon>Agaricomycotina</taxon>
        <taxon>Agaricomycetes</taxon>
        <taxon>Agaricomycetidae</taxon>
        <taxon>Agaricales</taxon>
        <taxon>Agaricineae</taxon>
        <taxon>Galeropsidaceae</taxon>
        <taxon>Panaeolus</taxon>
    </lineage>
</organism>
<dbReference type="InterPro" id="IPR013785">
    <property type="entry name" value="Aldolase_TIM"/>
</dbReference>
<dbReference type="InParanoid" id="A0A409WA52"/>
<keyword evidence="2" id="KW-0285">Flavoprotein</keyword>
<evidence type="ECO:0000313" key="6">
    <source>
        <dbReference type="EMBL" id="PPQ75371.1"/>
    </source>
</evidence>
<name>A0A409WA52_9AGAR</name>
<protein>
    <recommendedName>
        <fullName evidence="5">NADH:flavin oxidoreductase/NADH oxidase N-terminal domain-containing protein</fullName>
    </recommendedName>
</protein>
<accession>A0A409WA52</accession>
<dbReference type="PANTHER" id="PTHR43656:SF2">
    <property type="entry name" value="BINDING OXIDOREDUCTASE, PUTATIVE (AFU_ORTHOLOGUE AFUA_2G08260)-RELATED"/>
    <property type="match status" value="1"/>
</dbReference>
<comment type="similarity">
    <text evidence="1">Belongs to the NADH:flavin oxidoreductase/NADH oxidase family.</text>
</comment>
<dbReference type="Gene3D" id="3.20.20.70">
    <property type="entry name" value="Aldolase class I"/>
    <property type="match status" value="1"/>
</dbReference>
<evidence type="ECO:0000256" key="3">
    <source>
        <dbReference type="ARBA" id="ARBA00022643"/>
    </source>
</evidence>
<dbReference type="SUPFAM" id="SSF51395">
    <property type="entry name" value="FMN-linked oxidoreductases"/>
    <property type="match status" value="1"/>
</dbReference>
<dbReference type="STRING" id="181874.A0A409WA52"/>